<feature type="domain" description="Translin-associated factor X-interacting protein 1 N-terminal" evidence="3">
    <location>
        <begin position="113"/>
        <end position="223"/>
    </location>
</feature>
<comment type="caution">
    <text evidence="4">The sequence shown here is derived from an EMBL/GenBank/DDBJ whole genome shotgun (WGS) entry which is preliminary data.</text>
</comment>
<sequence length="721" mass="83429">MSDTRLAVAPLPPLSAGKISRISPKLGQRLEGLSGPMYKLNQLHHPLPPPKSLKPYVDTKAGEIDTWPAHASGQGFTSTSAMLSKNKSLVLVNDEEMGKPQMIPKPRFLEQLENFLKKELRALGVTDLAPSELRLQAHREVFEYLIEDFKTYKPLLSTVKNEYEMMLAHQRQQLRDMEPLKQMLVTVSEQCDQKIMVLREEEKKEITDLKAQNRALFQQISAMKIEEGDLQEQIARLKEKLAEEYGKYRDECDARKLLISDINDLRYQQEDYMMSKQNMQEIEEAQEDPVTLKIALRKAREDEKGATQRLNEMIANYGDVIPRRDYEALEAKFKNIEEQTLIKENDFLQLKAEHEALLDVQKQVTQQRDEFYVELETLKRSATPRPEWDRCAEYINGGINKWKDLSDGKRSDEMLEVLLNEMGQGGIVESNGADHFEGRGTGDDVPIYLKYEGSVRNRRLGKRDCALLIRDIWREKAANDAEKTDGIRDNMADFLQNYLKRRFSLDQMVTEWAYNLHDACQRYTHDENIGLFFRVLTGEMDEEVYHRQLQVVHQLMTHLLKKDMENGNQGTLSKDDFKEGLKEFLVGVEEDALTVLLKAAETELDANDTANLEYKNLFTEDDEGKTGPFLEEIRKWCRQQKLEFVNEIKENLGDVSLIPVEDLKRAILQADMEIHAELLESVLAFVFQTTTEKLYDSKPLEPTKIIDRLQNANIYRVGRKQ</sequence>
<dbReference type="PANTHER" id="PTHR16306">
    <property type="entry name" value="TRANSLIN-ASSOCIATED FACTOR X-INTERACTING PROTEIN 1"/>
    <property type="match status" value="1"/>
</dbReference>
<name>A0AAN8JYM0_PATCE</name>
<dbReference type="InterPro" id="IPR032755">
    <property type="entry name" value="TSNAXIP1_N"/>
</dbReference>
<reference evidence="4 5" key="1">
    <citation type="submission" date="2024-01" db="EMBL/GenBank/DDBJ databases">
        <title>The genome of the rayed Mediterranean limpet Patella caerulea (Linnaeus, 1758).</title>
        <authorList>
            <person name="Anh-Thu Weber A."/>
            <person name="Halstead-Nussloch G."/>
        </authorList>
    </citation>
    <scope>NUCLEOTIDE SEQUENCE [LARGE SCALE GENOMIC DNA]</scope>
    <source>
        <strain evidence="4">AATW-2023a</strain>
        <tissue evidence="4">Whole specimen</tissue>
    </source>
</reference>
<protein>
    <recommendedName>
        <fullName evidence="3">Translin-associated factor X-interacting protein 1 N-terminal domain-containing protein</fullName>
    </recommendedName>
</protein>
<evidence type="ECO:0000313" key="5">
    <source>
        <dbReference type="Proteomes" id="UP001347796"/>
    </source>
</evidence>
<evidence type="ECO:0000256" key="2">
    <source>
        <dbReference type="SAM" id="Coils"/>
    </source>
</evidence>
<evidence type="ECO:0000313" key="4">
    <source>
        <dbReference type="EMBL" id="KAK6185214.1"/>
    </source>
</evidence>
<organism evidence="4 5">
    <name type="scientific">Patella caerulea</name>
    <name type="common">Rayed Mediterranean limpet</name>
    <dbReference type="NCBI Taxonomy" id="87958"/>
    <lineage>
        <taxon>Eukaryota</taxon>
        <taxon>Metazoa</taxon>
        <taxon>Spiralia</taxon>
        <taxon>Lophotrochozoa</taxon>
        <taxon>Mollusca</taxon>
        <taxon>Gastropoda</taxon>
        <taxon>Patellogastropoda</taxon>
        <taxon>Patelloidea</taxon>
        <taxon>Patellidae</taxon>
        <taxon>Patella</taxon>
    </lineage>
</organism>
<evidence type="ECO:0000256" key="1">
    <source>
        <dbReference type="ARBA" id="ARBA00023054"/>
    </source>
</evidence>
<feature type="coiled-coil region" evidence="2">
    <location>
        <begin position="296"/>
        <end position="346"/>
    </location>
</feature>
<dbReference type="EMBL" id="JAZGQO010000006">
    <property type="protein sequence ID" value="KAK6185214.1"/>
    <property type="molecule type" value="Genomic_DNA"/>
</dbReference>
<dbReference type="GO" id="GO:0005737">
    <property type="term" value="C:cytoplasm"/>
    <property type="evidence" value="ECO:0007669"/>
    <property type="project" value="TreeGrafter"/>
</dbReference>
<evidence type="ECO:0000259" key="3">
    <source>
        <dbReference type="Pfam" id="PF15739"/>
    </source>
</evidence>
<gene>
    <name evidence="4" type="ORF">SNE40_007497</name>
</gene>
<proteinExistence type="predicted"/>
<keyword evidence="5" id="KW-1185">Reference proteome</keyword>
<accession>A0AAN8JYM0</accession>
<feature type="coiled-coil region" evidence="2">
    <location>
        <begin position="199"/>
        <end position="240"/>
    </location>
</feature>
<dbReference type="AlphaFoldDB" id="A0AAN8JYM0"/>
<dbReference type="Pfam" id="PF15739">
    <property type="entry name" value="TSNAXIP1_N"/>
    <property type="match status" value="1"/>
</dbReference>
<dbReference type="Proteomes" id="UP001347796">
    <property type="component" value="Unassembled WGS sequence"/>
</dbReference>
<dbReference type="PANTHER" id="PTHR16306:SF0">
    <property type="entry name" value="TRANSLIN-ASSOCIATED FACTOR X-INTERACTING PROTEIN 1"/>
    <property type="match status" value="1"/>
</dbReference>
<keyword evidence="1 2" id="KW-0175">Coiled coil</keyword>